<keyword evidence="5" id="KW-1185">Reference proteome</keyword>
<dbReference type="Gene3D" id="2.30.110.10">
    <property type="entry name" value="Electron Transport, Fmn-binding Protein, Chain A"/>
    <property type="match status" value="1"/>
</dbReference>
<dbReference type="InterPro" id="IPR012349">
    <property type="entry name" value="Split_barrel_FMN-bd"/>
</dbReference>
<gene>
    <name evidence="4" type="ORF">FQY83_13650</name>
</gene>
<dbReference type="InterPro" id="IPR002168">
    <property type="entry name" value="Lipase_GDXG_HIS_AS"/>
</dbReference>
<organism evidence="4 5">
    <name type="scientific">Luteimonas marina</name>
    <dbReference type="NCBI Taxonomy" id="488485"/>
    <lineage>
        <taxon>Bacteria</taxon>
        <taxon>Pseudomonadati</taxon>
        <taxon>Pseudomonadota</taxon>
        <taxon>Gammaproteobacteria</taxon>
        <taxon>Lysobacterales</taxon>
        <taxon>Lysobacteraceae</taxon>
        <taxon>Luteimonas</taxon>
    </lineage>
</organism>
<dbReference type="Pfam" id="PF07859">
    <property type="entry name" value="Abhydrolase_3"/>
    <property type="match status" value="1"/>
</dbReference>
<evidence type="ECO:0000313" key="5">
    <source>
        <dbReference type="Proteomes" id="UP000319980"/>
    </source>
</evidence>
<comment type="caution">
    <text evidence="4">The sequence shown here is derived from an EMBL/GenBank/DDBJ whole genome shotgun (WGS) entry which is preliminary data.</text>
</comment>
<evidence type="ECO:0000256" key="1">
    <source>
        <dbReference type="ARBA" id="ARBA00010515"/>
    </source>
</evidence>
<proteinExistence type="inferred from homology"/>
<evidence type="ECO:0000259" key="3">
    <source>
        <dbReference type="Pfam" id="PF07859"/>
    </source>
</evidence>
<dbReference type="RefSeq" id="WP_146388503.1">
    <property type="nucleotide sequence ID" value="NZ_VOHK01000005.1"/>
</dbReference>
<protein>
    <submittedName>
        <fullName evidence="4">Prolyl oligopeptidase family serine peptidase</fullName>
    </submittedName>
</protein>
<dbReference type="PANTHER" id="PTHR48081">
    <property type="entry name" value="AB HYDROLASE SUPERFAMILY PROTEIN C4A8.06C"/>
    <property type="match status" value="1"/>
</dbReference>
<dbReference type="SUPFAM" id="SSF53474">
    <property type="entry name" value="alpha/beta-Hydrolases"/>
    <property type="match status" value="1"/>
</dbReference>
<dbReference type="EMBL" id="VOHK01000005">
    <property type="protein sequence ID" value="TWT19387.1"/>
    <property type="molecule type" value="Genomic_DNA"/>
</dbReference>
<accession>A0A5C5U0G5</accession>
<dbReference type="InterPro" id="IPR029058">
    <property type="entry name" value="AB_hydrolase_fold"/>
</dbReference>
<dbReference type="InterPro" id="IPR007396">
    <property type="entry name" value="TR_PAI2-type"/>
</dbReference>
<dbReference type="SUPFAM" id="SSF50475">
    <property type="entry name" value="FMN-binding split barrel"/>
    <property type="match status" value="1"/>
</dbReference>
<dbReference type="GO" id="GO:0016787">
    <property type="term" value="F:hydrolase activity"/>
    <property type="evidence" value="ECO:0007669"/>
    <property type="project" value="UniProtKB-KW"/>
</dbReference>
<dbReference type="AlphaFoldDB" id="A0A5C5U0G5"/>
<dbReference type="PANTHER" id="PTHR48081:SF8">
    <property type="entry name" value="ALPHA_BETA HYDROLASE FOLD-3 DOMAIN-CONTAINING PROTEIN-RELATED"/>
    <property type="match status" value="1"/>
</dbReference>
<feature type="domain" description="Alpha/beta hydrolase fold-3" evidence="3">
    <location>
        <begin position="297"/>
        <end position="504"/>
    </location>
</feature>
<dbReference type="Proteomes" id="UP000319980">
    <property type="component" value="Unassembled WGS sequence"/>
</dbReference>
<dbReference type="OrthoDB" id="9794948at2"/>
<reference evidence="4 5" key="1">
    <citation type="journal article" date="2008" name="Int. J. Syst. Evol. Microbiol.">
        <title>Luteimonas marina sp. nov., isolated from seawater.</title>
        <authorList>
            <person name="Baik K.S."/>
            <person name="Park S.C."/>
            <person name="Kim M.S."/>
            <person name="Kim E.M."/>
            <person name="Park C."/>
            <person name="Chun J."/>
            <person name="Seong C.N."/>
        </authorList>
    </citation>
    <scope>NUCLEOTIDE SEQUENCE [LARGE SCALE GENOMIC DNA]</scope>
    <source>
        <strain evidence="4 5">FR1330</strain>
    </source>
</reference>
<dbReference type="Gene3D" id="3.40.50.1820">
    <property type="entry name" value="alpha/beta hydrolase"/>
    <property type="match status" value="1"/>
</dbReference>
<name>A0A5C5U0G5_9GAMM</name>
<evidence type="ECO:0000313" key="4">
    <source>
        <dbReference type="EMBL" id="TWT19387.1"/>
    </source>
</evidence>
<sequence length="531" mass="57675">MSTPFSPQNPSDFADLVAQHPLAWVITGHAGALGATPLPIQLDCDDDGHPVRLVGHFARRNPQVAALAEDPRATILFLGPQGAISPSWFRDRTRAPTWNYACAVFEVEVELRDTRADADALLQRLVAQVEDGNPSPWRIAEVGERYEQLVQGVVGFHAHVRSVRGSFKLGQDERDDVFHDILQALDITGQAELADWMRRFGASRPPEAIAQALPPPASFDPEIMRFINDVRARWQQLAQGRTLDWPTRRELAELTRRPWREGGPEMARTQEVEAATDAGPVRLRIHDPAPGEAKPTLVYLHGGGWAMFSLDTHDRVMREYAARGRLAVVGVDYALAPEAPYPAALNQVVAVARWLRAHGGEHGLDGDRLAFGGDSAGGSLSLGAALKLRDAGEGGIIKAILSLYGGFGPDCPPASLQRYGTPQDMLTGDEVRDFWNLYVPHEASKRDPYAALLLADLRDVPPTFVQVGECDVVCEQNLQMAGALLAAGVQVQAKVYPGAPHSFIEAVAVSATARAAIDDGVRWLNRVLGGG</sequence>
<dbReference type="PROSITE" id="PS01173">
    <property type="entry name" value="LIPASE_GDXG_HIS"/>
    <property type="match status" value="1"/>
</dbReference>
<evidence type="ECO:0000256" key="2">
    <source>
        <dbReference type="ARBA" id="ARBA00022801"/>
    </source>
</evidence>
<dbReference type="Pfam" id="PF04299">
    <property type="entry name" value="FMN_bind_2"/>
    <property type="match status" value="1"/>
</dbReference>
<dbReference type="InterPro" id="IPR013094">
    <property type="entry name" value="AB_hydrolase_3"/>
</dbReference>
<keyword evidence="2" id="KW-0378">Hydrolase</keyword>
<dbReference type="InterPro" id="IPR050300">
    <property type="entry name" value="GDXG_lipolytic_enzyme"/>
</dbReference>
<comment type="similarity">
    <text evidence="1">Belongs to the 'GDXG' lipolytic enzyme family.</text>
</comment>